<keyword evidence="2" id="KW-1185">Reference proteome</keyword>
<dbReference type="OrthoDB" id="5283415at2759"/>
<reference evidence="1 2" key="1">
    <citation type="submission" date="2015-04" db="EMBL/GenBank/DDBJ databases">
        <authorList>
            <person name="Heijne W.H."/>
            <person name="Fedorova N.D."/>
            <person name="Nierman W.C."/>
            <person name="Vollebregt A.W."/>
            <person name="Zhao Z."/>
            <person name="Wu L."/>
            <person name="Kumar M."/>
            <person name="Stam H."/>
            <person name="van den Berg M.A."/>
            <person name="Pel H.J."/>
        </authorList>
    </citation>
    <scope>NUCLEOTIDE SEQUENCE [LARGE SCALE GENOMIC DNA]</scope>
    <source>
        <strain evidence="1 2">CBS 393.64</strain>
    </source>
</reference>
<organism evidence="1 2">
    <name type="scientific">Rasamsonia emersonii (strain ATCC 16479 / CBS 393.64 / IMI 116815)</name>
    <dbReference type="NCBI Taxonomy" id="1408163"/>
    <lineage>
        <taxon>Eukaryota</taxon>
        <taxon>Fungi</taxon>
        <taxon>Dikarya</taxon>
        <taxon>Ascomycota</taxon>
        <taxon>Pezizomycotina</taxon>
        <taxon>Eurotiomycetes</taxon>
        <taxon>Eurotiomycetidae</taxon>
        <taxon>Eurotiales</taxon>
        <taxon>Trichocomaceae</taxon>
        <taxon>Rasamsonia</taxon>
    </lineage>
</organism>
<gene>
    <name evidence="1" type="ORF">T310_7137</name>
</gene>
<comment type="caution">
    <text evidence="1">The sequence shown here is derived from an EMBL/GenBank/DDBJ whole genome shotgun (WGS) entry which is preliminary data.</text>
</comment>
<dbReference type="EMBL" id="LASV01000404">
    <property type="protein sequence ID" value="KKA18897.1"/>
    <property type="molecule type" value="Genomic_DNA"/>
</dbReference>
<evidence type="ECO:0000313" key="1">
    <source>
        <dbReference type="EMBL" id="KKA18897.1"/>
    </source>
</evidence>
<evidence type="ECO:0000313" key="2">
    <source>
        <dbReference type="Proteomes" id="UP000053958"/>
    </source>
</evidence>
<proteinExistence type="predicted"/>
<sequence length="279" mass="33522">MPQGRGEHSEGDPRCIINSMNEDKEPHGYLIHANCWTFIEQMIGPRAEQHLELFLRVLRIRWQENPFELSRYVRVDYGVVREDPENDWDQDELLEKYGVDYRMPEFFGLREDNRVYHRARSMFLAKYMFPVWDPLDIPAVHELFRKAAEARARETVKRKTRKWCPLLQLPIEHLRAPSSVLPPEIKDLILDHLPYHKDVRNALYAFGWKIPDSYWRSRFPRDIIFEINHELDPKVEVDWKFLCLKAEELLETSQSLLNRQRIFRVLEGTKKLFFEMDSP</sequence>
<dbReference type="AlphaFoldDB" id="A0A0F4YKS3"/>
<accession>A0A0F4YKS3</accession>
<dbReference type="GeneID" id="25319413"/>
<dbReference type="Proteomes" id="UP000053958">
    <property type="component" value="Unassembled WGS sequence"/>
</dbReference>
<protein>
    <submittedName>
        <fullName evidence="1">Uncharacterized protein</fullName>
    </submittedName>
</protein>
<dbReference type="RefSeq" id="XP_013325509.1">
    <property type="nucleotide sequence ID" value="XM_013470055.1"/>
</dbReference>
<name>A0A0F4YKS3_RASE3</name>